<name>A0A429Y801_9BACI</name>
<comment type="caution">
    <text evidence="1">The sequence shown here is derived from an EMBL/GenBank/DDBJ whole genome shotgun (WGS) entry which is preliminary data.</text>
</comment>
<evidence type="ECO:0000313" key="1">
    <source>
        <dbReference type="EMBL" id="RST77513.1"/>
    </source>
</evidence>
<gene>
    <name evidence="1" type="ORF">D4T97_003250</name>
</gene>
<organism evidence="1 2">
    <name type="scientific">Siminovitchia acidinfaciens</name>
    <dbReference type="NCBI Taxonomy" id="2321395"/>
    <lineage>
        <taxon>Bacteria</taxon>
        <taxon>Bacillati</taxon>
        <taxon>Bacillota</taxon>
        <taxon>Bacilli</taxon>
        <taxon>Bacillales</taxon>
        <taxon>Bacillaceae</taxon>
        <taxon>Siminovitchia</taxon>
    </lineage>
</organism>
<reference evidence="1" key="1">
    <citation type="submission" date="2018-12" db="EMBL/GenBank/DDBJ databases">
        <authorList>
            <person name="Sun L."/>
            <person name="Chen Z."/>
        </authorList>
    </citation>
    <scope>NUCLEOTIDE SEQUENCE [LARGE SCALE GENOMIC DNA]</scope>
    <source>
        <strain evidence="1">3-2-2</strain>
    </source>
</reference>
<dbReference type="Proteomes" id="UP000287156">
    <property type="component" value="Unassembled WGS sequence"/>
</dbReference>
<dbReference type="EMBL" id="QYTV02000001">
    <property type="protein sequence ID" value="RST77513.1"/>
    <property type="molecule type" value="Genomic_DNA"/>
</dbReference>
<protein>
    <submittedName>
        <fullName evidence="1">DUF1705 domain-containing protein</fullName>
    </submittedName>
</protein>
<keyword evidence="2" id="KW-1185">Reference proteome</keyword>
<dbReference type="AlphaFoldDB" id="A0A429Y801"/>
<accession>A0A429Y801</accession>
<proteinExistence type="predicted"/>
<sequence>MRNILITAVLIAANVIVSTSQLIKIHRQNSHLFYHITPTEHIIRLFKVMS</sequence>
<evidence type="ECO:0000313" key="2">
    <source>
        <dbReference type="Proteomes" id="UP000287156"/>
    </source>
</evidence>